<dbReference type="PANTHER" id="PTHR33070:SF46">
    <property type="match status" value="1"/>
</dbReference>
<dbReference type="EnsemblPlants" id="AET6Gv20655000.3">
    <property type="protein sequence ID" value="AET6Gv20655000.3"/>
    <property type="gene ID" value="AET6Gv20655000"/>
</dbReference>
<evidence type="ECO:0000313" key="2">
    <source>
        <dbReference type="EnsemblPlants" id="AET6Gv20655000.3"/>
    </source>
</evidence>
<dbReference type="GO" id="GO:0048364">
    <property type="term" value="P:root development"/>
    <property type="evidence" value="ECO:0007669"/>
    <property type="project" value="InterPro"/>
</dbReference>
<dbReference type="Pfam" id="PF03087">
    <property type="entry name" value="BPS1"/>
    <property type="match status" value="1"/>
</dbReference>
<feature type="region of interest" description="Disordered" evidence="1">
    <location>
        <begin position="116"/>
        <end position="139"/>
    </location>
</feature>
<reference evidence="3" key="1">
    <citation type="journal article" date="2014" name="Science">
        <title>Ancient hybridizations among the ancestral genomes of bread wheat.</title>
        <authorList>
            <consortium name="International Wheat Genome Sequencing Consortium,"/>
            <person name="Marcussen T."/>
            <person name="Sandve S.R."/>
            <person name="Heier L."/>
            <person name="Spannagl M."/>
            <person name="Pfeifer M."/>
            <person name="Jakobsen K.S."/>
            <person name="Wulff B.B."/>
            <person name="Steuernagel B."/>
            <person name="Mayer K.F."/>
            <person name="Olsen O.A."/>
        </authorList>
    </citation>
    <scope>NUCLEOTIDE SEQUENCE [LARGE SCALE GENOMIC DNA]</scope>
    <source>
        <strain evidence="3">cv. AL8/78</strain>
    </source>
</reference>
<feature type="region of interest" description="Disordered" evidence="1">
    <location>
        <begin position="1"/>
        <end position="53"/>
    </location>
</feature>
<evidence type="ECO:0000256" key="1">
    <source>
        <dbReference type="SAM" id="MobiDB-lite"/>
    </source>
</evidence>
<dbReference type="PANTHER" id="PTHR33070">
    <property type="entry name" value="OS06G0725500 PROTEIN"/>
    <property type="match status" value="1"/>
</dbReference>
<keyword evidence="3" id="KW-1185">Reference proteome</keyword>
<reference evidence="2" key="4">
    <citation type="submission" date="2019-03" db="UniProtKB">
        <authorList>
            <consortium name="EnsemblPlants"/>
        </authorList>
    </citation>
    <scope>IDENTIFICATION</scope>
</reference>
<reference evidence="2" key="5">
    <citation type="journal article" date="2021" name="G3 (Bethesda)">
        <title>Aegilops tauschii genome assembly Aet v5.0 features greater sequence contiguity and improved annotation.</title>
        <authorList>
            <person name="Wang L."/>
            <person name="Zhu T."/>
            <person name="Rodriguez J.C."/>
            <person name="Deal K.R."/>
            <person name="Dubcovsky J."/>
            <person name="McGuire P.E."/>
            <person name="Lux T."/>
            <person name="Spannagl M."/>
            <person name="Mayer K.F.X."/>
            <person name="Baldrich P."/>
            <person name="Meyers B.C."/>
            <person name="Huo N."/>
            <person name="Gu Y.Q."/>
            <person name="Zhou H."/>
            <person name="Devos K.M."/>
            <person name="Bennetzen J.L."/>
            <person name="Unver T."/>
            <person name="Budak H."/>
            <person name="Gulick P.J."/>
            <person name="Galiba G."/>
            <person name="Kalapos B."/>
            <person name="Nelson D.R."/>
            <person name="Li P."/>
            <person name="You F.M."/>
            <person name="Luo M.C."/>
            <person name="Dvorak J."/>
        </authorList>
    </citation>
    <scope>NUCLEOTIDE SEQUENCE [LARGE SCALE GENOMIC DNA]</scope>
    <source>
        <strain evidence="2">cv. AL8/78</strain>
    </source>
</reference>
<dbReference type="InterPro" id="IPR004320">
    <property type="entry name" value="BPS1_pln"/>
</dbReference>
<dbReference type="Gramene" id="AET6Gv20655000.3">
    <property type="protein sequence ID" value="AET6Gv20655000.3"/>
    <property type="gene ID" value="AET6Gv20655000"/>
</dbReference>
<evidence type="ECO:0000313" key="3">
    <source>
        <dbReference type="Proteomes" id="UP000015105"/>
    </source>
</evidence>
<organism evidence="2 3">
    <name type="scientific">Aegilops tauschii subsp. strangulata</name>
    <name type="common">Goatgrass</name>
    <dbReference type="NCBI Taxonomy" id="200361"/>
    <lineage>
        <taxon>Eukaryota</taxon>
        <taxon>Viridiplantae</taxon>
        <taxon>Streptophyta</taxon>
        <taxon>Embryophyta</taxon>
        <taxon>Tracheophyta</taxon>
        <taxon>Spermatophyta</taxon>
        <taxon>Magnoliopsida</taxon>
        <taxon>Liliopsida</taxon>
        <taxon>Poales</taxon>
        <taxon>Poaceae</taxon>
        <taxon>BOP clade</taxon>
        <taxon>Pooideae</taxon>
        <taxon>Triticodae</taxon>
        <taxon>Triticeae</taxon>
        <taxon>Triticinae</taxon>
        <taxon>Aegilops</taxon>
    </lineage>
</organism>
<feature type="compositionally biased region" description="Basic and acidic residues" evidence="1">
    <location>
        <begin position="1"/>
        <end position="10"/>
    </location>
</feature>
<sequence length="193" mass="21046">GGRFPPHDLVPRAQVRAGGGVEREVRGRLPRPLGEPSLQVPPPGAPARRRRRGAARIAAATARVDVVSAPCWMPSPARFASSSAAPRTGHHIVTTKPSSMRIWWVADLMRWMSRAKRRSASKQEANDGSSAKQPQPDAALVDLDPEEEDRKAAFERMDNLGRCIADVENSGESVFRALVNTRVSLLNILSPSF</sequence>
<feature type="compositionally biased region" description="Polar residues" evidence="1">
    <location>
        <begin position="122"/>
        <end position="133"/>
    </location>
</feature>
<name>A0A453P8X6_AEGTS</name>
<accession>A0A453P8X6</accession>
<proteinExistence type="predicted"/>
<dbReference type="AlphaFoldDB" id="A0A453P8X6"/>
<dbReference type="Proteomes" id="UP000015105">
    <property type="component" value="Chromosome 6D"/>
</dbReference>
<dbReference type="GO" id="GO:0048367">
    <property type="term" value="P:shoot system development"/>
    <property type="evidence" value="ECO:0007669"/>
    <property type="project" value="InterPro"/>
</dbReference>
<reference evidence="3" key="2">
    <citation type="journal article" date="2017" name="Nat. Plants">
        <title>The Aegilops tauschii genome reveals multiple impacts of transposons.</title>
        <authorList>
            <person name="Zhao G."/>
            <person name="Zou C."/>
            <person name="Li K."/>
            <person name="Wang K."/>
            <person name="Li T."/>
            <person name="Gao L."/>
            <person name="Zhang X."/>
            <person name="Wang H."/>
            <person name="Yang Z."/>
            <person name="Liu X."/>
            <person name="Jiang W."/>
            <person name="Mao L."/>
            <person name="Kong X."/>
            <person name="Jiao Y."/>
            <person name="Jia J."/>
        </authorList>
    </citation>
    <scope>NUCLEOTIDE SEQUENCE [LARGE SCALE GENOMIC DNA]</scope>
    <source>
        <strain evidence="3">cv. AL8/78</strain>
    </source>
</reference>
<protein>
    <submittedName>
        <fullName evidence="2">Uncharacterized protein</fullName>
    </submittedName>
</protein>
<reference evidence="2" key="3">
    <citation type="journal article" date="2017" name="Nature">
        <title>Genome sequence of the progenitor of the wheat D genome Aegilops tauschii.</title>
        <authorList>
            <person name="Luo M.C."/>
            <person name="Gu Y.Q."/>
            <person name="Puiu D."/>
            <person name="Wang H."/>
            <person name="Twardziok S.O."/>
            <person name="Deal K.R."/>
            <person name="Huo N."/>
            <person name="Zhu T."/>
            <person name="Wang L."/>
            <person name="Wang Y."/>
            <person name="McGuire P.E."/>
            <person name="Liu S."/>
            <person name="Long H."/>
            <person name="Ramasamy R.K."/>
            <person name="Rodriguez J.C."/>
            <person name="Van S.L."/>
            <person name="Yuan L."/>
            <person name="Wang Z."/>
            <person name="Xia Z."/>
            <person name="Xiao L."/>
            <person name="Anderson O.D."/>
            <person name="Ouyang S."/>
            <person name="Liang Y."/>
            <person name="Zimin A.V."/>
            <person name="Pertea G."/>
            <person name="Qi P."/>
            <person name="Bennetzen J.L."/>
            <person name="Dai X."/>
            <person name="Dawson M.W."/>
            <person name="Muller H.G."/>
            <person name="Kugler K."/>
            <person name="Rivarola-Duarte L."/>
            <person name="Spannagl M."/>
            <person name="Mayer K.F.X."/>
            <person name="Lu F.H."/>
            <person name="Bevan M.W."/>
            <person name="Leroy P."/>
            <person name="Li P."/>
            <person name="You F.M."/>
            <person name="Sun Q."/>
            <person name="Liu Z."/>
            <person name="Lyons E."/>
            <person name="Wicker T."/>
            <person name="Salzberg S.L."/>
            <person name="Devos K.M."/>
            <person name="Dvorak J."/>
        </authorList>
    </citation>
    <scope>NUCLEOTIDE SEQUENCE [LARGE SCALE GENOMIC DNA]</scope>
    <source>
        <strain evidence="2">cv. AL8/78</strain>
    </source>
</reference>